<dbReference type="InterPro" id="IPR036396">
    <property type="entry name" value="Cyt_P450_sf"/>
</dbReference>
<dbReference type="STRING" id="1736691.SAMN06295964_2392"/>
<keyword evidence="2" id="KW-0560">Oxidoreductase</keyword>
<dbReference type="Proteomes" id="UP000191040">
    <property type="component" value="Chromosome I"/>
</dbReference>
<dbReference type="GO" id="GO:0005506">
    <property type="term" value="F:iron ion binding"/>
    <property type="evidence" value="ECO:0007669"/>
    <property type="project" value="InterPro"/>
</dbReference>
<keyword evidence="2" id="KW-0479">Metal-binding</keyword>
<dbReference type="RefSeq" id="WP_078700366.1">
    <property type="nucleotide sequence ID" value="NZ_LT796768.1"/>
</dbReference>
<name>A0A1T4Z4W4_9ACTN</name>
<keyword evidence="4" id="KW-1185">Reference proteome</keyword>
<dbReference type="OrthoDB" id="502624at2"/>
<accession>A0A1T4Z4W4</accession>
<dbReference type="InterPro" id="IPR017972">
    <property type="entry name" value="Cyt_P450_CS"/>
</dbReference>
<evidence type="ECO:0000256" key="1">
    <source>
        <dbReference type="ARBA" id="ARBA00010617"/>
    </source>
</evidence>
<dbReference type="GO" id="GO:0020037">
    <property type="term" value="F:heme binding"/>
    <property type="evidence" value="ECO:0007669"/>
    <property type="project" value="InterPro"/>
</dbReference>
<organism evidence="3 4">
    <name type="scientific">Aeromicrobium choanae</name>
    <dbReference type="NCBI Taxonomy" id="1736691"/>
    <lineage>
        <taxon>Bacteria</taxon>
        <taxon>Bacillati</taxon>
        <taxon>Actinomycetota</taxon>
        <taxon>Actinomycetes</taxon>
        <taxon>Propionibacteriales</taxon>
        <taxon>Nocardioidaceae</taxon>
        <taxon>Aeromicrobium</taxon>
    </lineage>
</organism>
<gene>
    <name evidence="3" type="ORF">SAMN06295964_2392</name>
</gene>
<dbReference type="PROSITE" id="PS00086">
    <property type="entry name" value="CYTOCHROME_P450"/>
    <property type="match status" value="1"/>
</dbReference>
<dbReference type="SUPFAM" id="SSF48264">
    <property type="entry name" value="Cytochrome P450"/>
    <property type="match status" value="1"/>
</dbReference>
<comment type="similarity">
    <text evidence="1 2">Belongs to the cytochrome P450 family.</text>
</comment>
<dbReference type="GO" id="GO:0016705">
    <property type="term" value="F:oxidoreductase activity, acting on paired donors, with incorporation or reduction of molecular oxygen"/>
    <property type="evidence" value="ECO:0007669"/>
    <property type="project" value="InterPro"/>
</dbReference>
<dbReference type="InterPro" id="IPR001128">
    <property type="entry name" value="Cyt_P450"/>
</dbReference>
<evidence type="ECO:0008006" key="5">
    <source>
        <dbReference type="Google" id="ProtNLM"/>
    </source>
</evidence>
<sequence length="400" mass="44018">MTTGAMPTSPLPVFDEDPFSPEILEDPVPFHRRLLAAGPIAYLSHYDVHVVSRYDEVRTVLANWQELVSGNGVGLNEPWRTTGLLETDPPRHDAPREVLADVMSARAMRPMADECSRQAAALIDGLVAERAEDGHVAIDGYQDVGKVFPVNFFADAAGVCGRENLTAYADHVFNSGGPRNDLVKKGEARAPQLAEWANGACQRDALEPQGFGADIWAAADRGDILHEQAPLLTRSLLSAGVDTTVYGLSAVLYAFATHPDQWELLKSDPHLARVAFDEALRWESPVQMLFRKSAATVTLGGETLPEGRRVLICYGAANRDPRRWEDPDRFDLRRDPSGHLAFGMGIHQCVGQHVARLQAESLLNVLLERVDRIELAAPPTRQHNNTLRGWGSIPLRLHLS</sequence>
<protein>
    <recommendedName>
        <fullName evidence="5">Cytochrome P450</fullName>
    </recommendedName>
</protein>
<reference evidence="4" key="1">
    <citation type="submission" date="2017-02" db="EMBL/GenBank/DDBJ databases">
        <authorList>
            <person name="Varghese N."/>
            <person name="Submissions S."/>
        </authorList>
    </citation>
    <scope>NUCLEOTIDE SEQUENCE [LARGE SCALE GENOMIC DNA]</scope>
    <source>
        <strain evidence="4">9H-4</strain>
    </source>
</reference>
<dbReference type="PANTHER" id="PTHR46696:SF1">
    <property type="entry name" value="CYTOCHROME P450 YJIB-RELATED"/>
    <property type="match status" value="1"/>
</dbReference>
<dbReference type="EMBL" id="LT796768">
    <property type="protein sequence ID" value="SKB08913.1"/>
    <property type="molecule type" value="Genomic_DNA"/>
</dbReference>
<keyword evidence="2" id="KW-0349">Heme</keyword>
<evidence type="ECO:0000256" key="2">
    <source>
        <dbReference type="RuleBase" id="RU000461"/>
    </source>
</evidence>
<keyword evidence="2" id="KW-0408">Iron</keyword>
<keyword evidence="2" id="KW-0503">Monooxygenase</keyword>
<evidence type="ECO:0000313" key="3">
    <source>
        <dbReference type="EMBL" id="SKB08913.1"/>
    </source>
</evidence>
<dbReference type="PRINTS" id="PR00359">
    <property type="entry name" value="BP450"/>
</dbReference>
<dbReference type="PANTHER" id="PTHR46696">
    <property type="entry name" value="P450, PUTATIVE (EUROFUNG)-RELATED"/>
    <property type="match status" value="1"/>
</dbReference>
<dbReference type="Pfam" id="PF00067">
    <property type="entry name" value="p450"/>
    <property type="match status" value="1"/>
</dbReference>
<proteinExistence type="inferred from homology"/>
<dbReference type="GO" id="GO:0004497">
    <property type="term" value="F:monooxygenase activity"/>
    <property type="evidence" value="ECO:0007669"/>
    <property type="project" value="UniProtKB-KW"/>
</dbReference>
<dbReference type="AlphaFoldDB" id="A0A1T4Z4W4"/>
<evidence type="ECO:0000313" key="4">
    <source>
        <dbReference type="Proteomes" id="UP000191040"/>
    </source>
</evidence>
<dbReference type="Gene3D" id="1.10.630.10">
    <property type="entry name" value="Cytochrome P450"/>
    <property type="match status" value="1"/>
</dbReference>
<dbReference type="InterPro" id="IPR002397">
    <property type="entry name" value="Cyt_P450_B"/>
</dbReference>